<dbReference type="KEGG" id="mmet:MCMEM_1823"/>
<dbReference type="AlphaFoldDB" id="A0A0E3SS14"/>
<reference evidence="1 2" key="1">
    <citation type="submission" date="2014-07" db="EMBL/GenBank/DDBJ databases">
        <title>Methanogenic archaea and the global carbon cycle.</title>
        <authorList>
            <person name="Henriksen J.R."/>
            <person name="Luke J."/>
            <person name="Reinhart S."/>
            <person name="Benedict M.N."/>
            <person name="Youngblut N.D."/>
            <person name="Metcalf M.E."/>
            <person name="Whitaker R.J."/>
            <person name="Metcalf W.W."/>
        </authorList>
    </citation>
    <scope>NUCLEOTIDE SEQUENCE [LARGE SCALE GENOMIC DNA]</scope>
    <source>
        <strain evidence="1 2">MM1</strain>
    </source>
</reference>
<dbReference type="Proteomes" id="UP000033048">
    <property type="component" value="Chromosome"/>
</dbReference>
<name>A0A0E3SS14_METMT</name>
<dbReference type="OrthoDB" id="386051at2157"/>
<protein>
    <recommendedName>
        <fullName evidence="3">DUF4367 domain-containing protein</fullName>
    </recommendedName>
</protein>
<organism evidence="1 2">
    <name type="scientific">Methanococcoides methylutens MM1</name>
    <dbReference type="NCBI Taxonomy" id="1434104"/>
    <lineage>
        <taxon>Archaea</taxon>
        <taxon>Methanobacteriati</taxon>
        <taxon>Methanobacteriota</taxon>
        <taxon>Stenosarchaea group</taxon>
        <taxon>Methanomicrobia</taxon>
        <taxon>Methanosarcinales</taxon>
        <taxon>Methanosarcinaceae</taxon>
        <taxon>Methanococcoides</taxon>
    </lineage>
</organism>
<evidence type="ECO:0000313" key="1">
    <source>
        <dbReference type="EMBL" id="AKB85876.1"/>
    </source>
</evidence>
<dbReference type="HOGENOM" id="CLU_1451428_0_0_2"/>
<dbReference type="RefSeq" id="WP_048205912.1">
    <property type="nucleotide sequence ID" value="NZ_CP009518.1"/>
</dbReference>
<dbReference type="GeneID" id="24894395"/>
<proteinExistence type="predicted"/>
<sequence length="186" mass="21104">MSGSHPANLLIISLFLVAAVCISGCMEEKSEQTTTEITDMALQSSDFLQNYTLKEKAVKTENDVSEQTIEKGWKEGYYTIHYNMLNNATNITVIEQHISIFEPGKADDFVRIDLVSNEFATYRELSDPGIGDLSRAYEVSPANEDDVYYILKFSKMNVYEIMYLKGTDKDYISFKEIADIAESKIE</sequence>
<evidence type="ECO:0008006" key="3">
    <source>
        <dbReference type="Google" id="ProtNLM"/>
    </source>
</evidence>
<evidence type="ECO:0000313" key="2">
    <source>
        <dbReference type="Proteomes" id="UP000033048"/>
    </source>
</evidence>
<dbReference type="EMBL" id="CP009518">
    <property type="protein sequence ID" value="AKB85876.1"/>
    <property type="molecule type" value="Genomic_DNA"/>
</dbReference>
<keyword evidence="2" id="KW-1185">Reference proteome</keyword>
<gene>
    <name evidence="1" type="ORF">MCMEM_1823</name>
</gene>
<accession>A0A0E3SS14</accession>
<dbReference type="STRING" id="1434104.MCMEM_1823"/>